<evidence type="ECO:0000256" key="8">
    <source>
        <dbReference type="ARBA" id="ARBA00046432"/>
    </source>
</evidence>
<dbReference type="InterPro" id="IPR051960">
    <property type="entry name" value="eIF2B_gamma"/>
</dbReference>
<dbReference type="InterPro" id="IPR056729">
    <property type="entry name" value="GMPPB_C"/>
</dbReference>
<dbReference type="GO" id="GO:0005851">
    <property type="term" value="C:eukaryotic translation initiation factor 2B complex"/>
    <property type="evidence" value="ECO:0007669"/>
    <property type="project" value="TreeGrafter"/>
</dbReference>
<dbReference type="PANTHER" id="PTHR45989">
    <property type="entry name" value="TRANSLATION INITIATION FACTOR EIF-2B SUBUNIT GAMMA"/>
    <property type="match status" value="1"/>
</dbReference>
<protein>
    <recommendedName>
        <fullName evidence="6">Translation initiation factor eIF2B subunit gamma</fullName>
    </recommendedName>
    <alternativeName>
        <fullName evidence="7">eIF2B GDP-GTP exchange factor subunit gamma</fullName>
    </alternativeName>
</protein>
<gene>
    <name evidence="11" type="primary">GCD1</name>
    <name evidence="11" type="ORF">PRK78_000047</name>
</gene>
<evidence type="ECO:0000256" key="1">
    <source>
        <dbReference type="ARBA" id="ARBA00004514"/>
    </source>
</evidence>
<evidence type="ECO:0000313" key="12">
    <source>
        <dbReference type="Proteomes" id="UP001219355"/>
    </source>
</evidence>
<comment type="similarity">
    <text evidence="2">Belongs to the eIF-2B gamma/epsilon subunits family.</text>
</comment>
<dbReference type="GO" id="GO:0002183">
    <property type="term" value="P:cytoplasmic translational initiation"/>
    <property type="evidence" value="ECO:0007669"/>
    <property type="project" value="TreeGrafter"/>
</dbReference>
<dbReference type="GO" id="GO:0003743">
    <property type="term" value="F:translation initiation factor activity"/>
    <property type="evidence" value="ECO:0007669"/>
    <property type="project" value="UniProtKB-KW"/>
</dbReference>
<keyword evidence="4 11" id="KW-0396">Initiation factor</keyword>
<dbReference type="SUPFAM" id="SSF53448">
    <property type="entry name" value="Nucleotide-diphospho-sugar transferases"/>
    <property type="match status" value="1"/>
</dbReference>
<dbReference type="Gene3D" id="3.90.550.10">
    <property type="entry name" value="Spore Coat Polysaccharide Biosynthesis Protein SpsA, Chain A"/>
    <property type="match status" value="1"/>
</dbReference>
<feature type="region of interest" description="Disordered" evidence="9">
    <location>
        <begin position="349"/>
        <end position="380"/>
    </location>
</feature>
<organism evidence="11 12">
    <name type="scientific">Emydomyces testavorans</name>
    <dbReference type="NCBI Taxonomy" id="2070801"/>
    <lineage>
        <taxon>Eukaryota</taxon>
        <taxon>Fungi</taxon>
        <taxon>Dikarya</taxon>
        <taxon>Ascomycota</taxon>
        <taxon>Pezizomycotina</taxon>
        <taxon>Eurotiomycetes</taxon>
        <taxon>Eurotiomycetidae</taxon>
        <taxon>Onygenales</taxon>
        <taxon>Nannizziopsiaceae</taxon>
        <taxon>Emydomyces</taxon>
    </lineage>
</organism>
<evidence type="ECO:0000313" key="11">
    <source>
        <dbReference type="EMBL" id="WEW54627.1"/>
    </source>
</evidence>
<dbReference type="AlphaFoldDB" id="A0AAF0IF68"/>
<comment type="subcellular location">
    <subcellularLocation>
        <location evidence="1">Cytoplasm</location>
        <location evidence="1">Cytosol</location>
    </subcellularLocation>
</comment>
<sequence length="577" mass="63179">MPHSGPPLGFQVLIFCGPGVSLNTFTSIPEEFPKALVPIANRPMVWYPLDWCYRMGITNITLITPQASKAALEASLSQNPHLTSLPPPSPTVISPEGLTLTTGTAELLRLPEVQTCIKSDFIVLPCDLVCDVPGVTFLEAWMTAHGAVDASWDGEWLESRTSSLVGVGGERCGRRGGISVWYPTAPDGAKTKNEVPDFLAITSLDKDEAPAVRGGNNGSLSLVKLVYTMPMDSLKDVMEEHQALLMRHSLLKRHGKIKILSTYRDAHIYIFPYWVKEMAMLNEKFESISEDLVGWWAKAEWQNGLGEKLGLREILNPERDHGNKYSNKRDQVEEDIDLMAMSTTKSTRWLDINPNGTMSRSKPGPLTRSNTLQETDVPPPSDKLIVPPVLAYIHSSKPSEPEIRRVDTPSLLLSTSLRLAKLEAISDAGESASPLAHQNKIAHPAGIAQRCTVTKADCLVAENVTVEEKAVIKESVVGANCHIASGVRLTRCVLMDGVVVSERSQLTDCIIGRRSRIGRGCVLKDCEVQNGNVVPDETDAKNEQFMIFEGLDEDMANVSDGGQDDAEGIGMDDEFKV</sequence>
<evidence type="ECO:0000256" key="6">
    <source>
        <dbReference type="ARBA" id="ARBA00044196"/>
    </source>
</evidence>
<dbReference type="CDD" id="cd04652">
    <property type="entry name" value="LbH_eIF2B_gamma_C"/>
    <property type="match status" value="1"/>
</dbReference>
<dbReference type="PANTHER" id="PTHR45989:SF1">
    <property type="entry name" value="TRANSLATION INITIATION FACTOR EIF-2B SUBUNIT GAMMA"/>
    <property type="match status" value="1"/>
</dbReference>
<evidence type="ECO:0000256" key="9">
    <source>
        <dbReference type="SAM" id="MobiDB-lite"/>
    </source>
</evidence>
<keyword evidence="12" id="KW-1185">Reference proteome</keyword>
<keyword evidence="5" id="KW-0648">Protein biosynthesis</keyword>
<dbReference type="Gene3D" id="2.160.10.10">
    <property type="entry name" value="Hexapeptide repeat proteins"/>
    <property type="match status" value="1"/>
</dbReference>
<evidence type="ECO:0000256" key="7">
    <source>
        <dbReference type="ARBA" id="ARBA00044229"/>
    </source>
</evidence>
<proteinExistence type="inferred from homology"/>
<evidence type="ECO:0000256" key="5">
    <source>
        <dbReference type="ARBA" id="ARBA00022917"/>
    </source>
</evidence>
<dbReference type="InterPro" id="IPR029044">
    <property type="entry name" value="Nucleotide-diphossugar_trans"/>
</dbReference>
<feature type="domain" description="Mannose-1-phosphate guanyltransferase C-terminal" evidence="10">
    <location>
        <begin position="456"/>
        <end position="533"/>
    </location>
</feature>
<dbReference type="GO" id="GO:0005085">
    <property type="term" value="F:guanyl-nucleotide exchange factor activity"/>
    <property type="evidence" value="ECO:0007669"/>
    <property type="project" value="TreeGrafter"/>
</dbReference>
<reference evidence="11" key="1">
    <citation type="submission" date="2023-03" db="EMBL/GenBank/DDBJ databases">
        <title>Emydomyces testavorans Genome Sequence.</title>
        <authorList>
            <person name="Hoyer L."/>
        </authorList>
    </citation>
    <scope>NUCLEOTIDE SEQUENCE</scope>
    <source>
        <strain evidence="11">16-2883</strain>
    </source>
</reference>
<dbReference type="SUPFAM" id="SSF51161">
    <property type="entry name" value="Trimeric LpxA-like enzymes"/>
    <property type="match status" value="1"/>
</dbReference>
<accession>A0AAF0IF68</accession>
<evidence type="ECO:0000256" key="2">
    <source>
        <dbReference type="ARBA" id="ARBA00007878"/>
    </source>
</evidence>
<dbReference type="Pfam" id="PF25087">
    <property type="entry name" value="GMPPB_C"/>
    <property type="match status" value="1"/>
</dbReference>
<dbReference type="GO" id="GO:0005829">
    <property type="term" value="C:cytosol"/>
    <property type="evidence" value="ECO:0007669"/>
    <property type="project" value="UniProtKB-SubCell"/>
</dbReference>
<evidence type="ECO:0000259" key="10">
    <source>
        <dbReference type="Pfam" id="PF25087"/>
    </source>
</evidence>
<comment type="subunit">
    <text evidence="8">Component of the translation initiation factor 2B (eIF2B) complex which is a heterodecamer of two sets of five different subunits: alpha, beta, gamma, delta and epsilon. Subunits alpha, beta and delta comprise a regulatory subcomplex and subunits epsilon and gamma comprise a catalytic subcomplex. Within the complex, the hexameric regulatory complex resides at the center, with the two heterodimeric catalytic subcomplexes bound on opposite sides.</text>
</comment>
<name>A0AAF0IF68_9EURO</name>
<evidence type="ECO:0000256" key="4">
    <source>
        <dbReference type="ARBA" id="ARBA00022540"/>
    </source>
</evidence>
<dbReference type="Proteomes" id="UP001219355">
    <property type="component" value="Chromosome 1"/>
</dbReference>
<dbReference type="InterPro" id="IPR011004">
    <property type="entry name" value="Trimer_LpxA-like_sf"/>
</dbReference>
<evidence type="ECO:0000256" key="3">
    <source>
        <dbReference type="ARBA" id="ARBA00022490"/>
    </source>
</evidence>
<keyword evidence="3" id="KW-0963">Cytoplasm</keyword>
<dbReference type="EMBL" id="CP120627">
    <property type="protein sequence ID" value="WEW54627.1"/>
    <property type="molecule type" value="Genomic_DNA"/>
</dbReference>